<evidence type="ECO:0000313" key="1">
    <source>
        <dbReference type="EMBL" id="PTB43351.1"/>
    </source>
</evidence>
<gene>
    <name evidence="1" type="ORF">M441DRAFT_370847</name>
</gene>
<keyword evidence="2" id="KW-1185">Reference proteome</keyword>
<reference evidence="1 2" key="1">
    <citation type="submission" date="2016-07" db="EMBL/GenBank/DDBJ databases">
        <title>Multiple horizontal gene transfer events from other fungi enriched the ability of initially mycotrophic Trichoderma (Ascomycota) to feed on dead plant biomass.</title>
        <authorList>
            <consortium name="DOE Joint Genome Institute"/>
            <person name="Aerts A."/>
            <person name="Atanasova L."/>
            <person name="Chenthamara K."/>
            <person name="Zhang J."/>
            <person name="Grujic M."/>
            <person name="Henrissat B."/>
            <person name="Kuo A."/>
            <person name="Salamov A."/>
            <person name="Lipzen A."/>
            <person name="Labutti K."/>
            <person name="Barry K."/>
            <person name="Miao Y."/>
            <person name="Rahimi M.J."/>
            <person name="Shen Q."/>
            <person name="Grigoriev I.V."/>
            <person name="Kubicek C.P."/>
            <person name="Druzhinina I.S."/>
        </authorList>
    </citation>
    <scope>NUCLEOTIDE SEQUENCE [LARGE SCALE GENOMIC DNA]</scope>
    <source>
        <strain evidence="1 2">CBS 433.97</strain>
    </source>
</reference>
<dbReference type="Proteomes" id="UP000240493">
    <property type="component" value="Unassembled WGS sequence"/>
</dbReference>
<sequence>MAIFIVNCLIGGASLRSWKGWIHSHVLVLVPGPALEPVYSTLLLLACVLNSTSSESRMLEATASKPPRGFLLALRRLCRCSRHIPLGLRGPFVSLGANQAFCSGGLSPAPSWPAFIQPRPLAPCSLQLAARGS</sequence>
<proteinExistence type="predicted"/>
<name>A0A2T3ZEW4_TRIA4</name>
<organism evidence="1 2">
    <name type="scientific">Trichoderma asperellum (strain ATCC 204424 / CBS 433.97 / NBRC 101777)</name>
    <dbReference type="NCBI Taxonomy" id="1042311"/>
    <lineage>
        <taxon>Eukaryota</taxon>
        <taxon>Fungi</taxon>
        <taxon>Dikarya</taxon>
        <taxon>Ascomycota</taxon>
        <taxon>Pezizomycotina</taxon>
        <taxon>Sordariomycetes</taxon>
        <taxon>Hypocreomycetidae</taxon>
        <taxon>Hypocreales</taxon>
        <taxon>Hypocreaceae</taxon>
        <taxon>Trichoderma</taxon>
    </lineage>
</organism>
<dbReference type="AlphaFoldDB" id="A0A2T3ZEW4"/>
<accession>A0A2T3ZEW4</accession>
<evidence type="ECO:0000313" key="2">
    <source>
        <dbReference type="Proteomes" id="UP000240493"/>
    </source>
</evidence>
<dbReference type="EMBL" id="KZ679259">
    <property type="protein sequence ID" value="PTB43351.1"/>
    <property type="molecule type" value="Genomic_DNA"/>
</dbReference>
<protein>
    <submittedName>
        <fullName evidence="1">Uncharacterized protein</fullName>
    </submittedName>
</protein>